<accession>A0A412PL06</accession>
<feature type="chain" id="PRO_5019132319" description="Conjugal transfer protein" evidence="4">
    <location>
        <begin position="25"/>
        <end position="797"/>
    </location>
</feature>
<evidence type="ECO:0000256" key="3">
    <source>
        <dbReference type="SAM" id="Phobius"/>
    </source>
</evidence>
<evidence type="ECO:0000256" key="1">
    <source>
        <dbReference type="SAM" id="Coils"/>
    </source>
</evidence>
<feature type="region of interest" description="Disordered" evidence="2">
    <location>
        <begin position="56"/>
        <end position="86"/>
    </location>
</feature>
<evidence type="ECO:0000256" key="2">
    <source>
        <dbReference type="SAM" id="MobiDB-lite"/>
    </source>
</evidence>
<keyword evidence="1" id="KW-0175">Coiled coil</keyword>
<dbReference type="Proteomes" id="UP000284046">
    <property type="component" value="Unassembled WGS sequence"/>
</dbReference>
<dbReference type="RefSeq" id="WP_118138951.1">
    <property type="nucleotide sequence ID" value="NZ_JAQCVW010000020.1"/>
</dbReference>
<keyword evidence="3" id="KW-0812">Transmembrane</keyword>
<evidence type="ECO:0000313" key="5">
    <source>
        <dbReference type="EMBL" id="RGT59279.1"/>
    </source>
</evidence>
<dbReference type="EMBL" id="QRWZ01000019">
    <property type="protein sequence ID" value="RGT59279.1"/>
    <property type="molecule type" value="Genomic_DNA"/>
</dbReference>
<evidence type="ECO:0008006" key="7">
    <source>
        <dbReference type="Google" id="ProtNLM"/>
    </source>
</evidence>
<feature type="transmembrane region" description="Helical" evidence="3">
    <location>
        <begin position="279"/>
        <end position="296"/>
    </location>
</feature>
<keyword evidence="4" id="KW-0732">Signal</keyword>
<proteinExistence type="predicted"/>
<gene>
    <name evidence="5" type="ORF">DWX18_09965</name>
</gene>
<feature type="transmembrane region" description="Helical" evidence="3">
    <location>
        <begin position="453"/>
        <end position="474"/>
    </location>
</feature>
<dbReference type="AlphaFoldDB" id="A0A412PL06"/>
<feature type="compositionally biased region" description="Basic and acidic residues" evidence="2">
    <location>
        <begin position="753"/>
        <end position="765"/>
    </location>
</feature>
<feature type="signal peptide" evidence="4">
    <location>
        <begin position="1"/>
        <end position="24"/>
    </location>
</feature>
<feature type="transmembrane region" description="Helical" evidence="3">
    <location>
        <begin position="211"/>
        <end position="235"/>
    </location>
</feature>
<feature type="compositionally biased region" description="Basic and acidic residues" evidence="2">
    <location>
        <begin position="70"/>
        <end position="86"/>
    </location>
</feature>
<feature type="transmembrane region" description="Helical" evidence="3">
    <location>
        <begin position="519"/>
        <end position="537"/>
    </location>
</feature>
<keyword evidence="3" id="KW-0472">Membrane</keyword>
<feature type="transmembrane region" description="Helical" evidence="3">
    <location>
        <begin position="424"/>
        <end position="447"/>
    </location>
</feature>
<feature type="coiled-coil region" evidence="1">
    <location>
        <begin position="137"/>
        <end position="174"/>
    </location>
</feature>
<feature type="region of interest" description="Disordered" evidence="2">
    <location>
        <begin position="753"/>
        <end position="782"/>
    </location>
</feature>
<evidence type="ECO:0000256" key="4">
    <source>
        <dbReference type="SAM" id="SignalP"/>
    </source>
</evidence>
<keyword evidence="3" id="KW-1133">Transmembrane helix</keyword>
<protein>
    <recommendedName>
        <fullName evidence="7">Conjugal transfer protein</fullName>
    </recommendedName>
</protein>
<sequence>MNKIMKQLLFVSLFLLFLPISVLADTPGMNGYNTVPNPNEKIIPKHSNQGYVPANVQESQSQEAARKKRAQETKEKHERAIQKDSSYESVKQAAERVDQILEKKAPTVKELEQAARDIESIKNYIAKNADKNDSSQIQGLQTTIRNYEEKFVSLEEAAKKREEAQTYLEQAKNTVDPTKLSKLTSYIYLEDGFFGITDIFPKVVNAIVQGLFFVTKTLYCLVIIILEQVFSANVYQVLDQIVSFSAQMFQTFMDDYQYLVYALAMIGGLVEFFKTKRFPFQMFRFLLVWFLALFLYRPSIFSTNVVNQQFEAKYNLSRVIQIVDSVSSDMTKIAISGFDQLDKEHQSIGANANNLATVKEAIFQEMVYKPFLALNFNTTDTKVVSEEKIRKLFETKGKTKDVKTFSDKNKKISNLSWSSIGSKFLTAFASLVKAMVVGLALIMIGLISLVFKYMVLLMIVALVFLLFIAMIPSFEQVLGNAGKKILQFAFLGGLGLFGIRTFLFINSLIEGVAGGMSKVYFWVAILQGLIWFVLWRCRSMLMGLFVRGTLSAQEVAQRVQQNLGHLYQPDLIPTVNPFSKNRTLDRSTVEPSQPLADSLVNEALEPSIPSSSGVRTLFRATKNTMKQGANRVLEGYDTLRYGAGETLDKQVALDKRAEFKQRLLDTADHLRHVATIPKGERLRSKLHDLAGDTNSPAQVAFKERENRYLERQERQEERKREQVAFREYQQQSDEKLTLSSMIENELVKPQMKREFHREQLKRKQEIPSIQSKEPLESSPIVEEKSAISRELFEKRKK</sequence>
<name>A0A412PL06_STRAP</name>
<reference evidence="5 6" key="1">
    <citation type="submission" date="2018-08" db="EMBL/GenBank/DDBJ databases">
        <title>A genome reference for cultivated species of the human gut microbiota.</title>
        <authorList>
            <person name="Zou Y."/>
            <person name="Xue W."/>
            <person name="Luo G."/>
        </authorList>
    </citation>
    <scope>NUCLEOTIDE SEQUENCE [LARGE SCALE GENOMIC DNA]</scope>
    <source>
        <strain evidence="5 6">AF18-38</strain>
    </source>
</reference>
<evidence type="ECO:0000313" key="6">
    <source>
        <dbReference type="Proteomes" id="UP000284046"/>
    </source>
</evidence>
<feature type="transmembrane region" description="Helical" evidence="3">
    <location>
        <begin position="256"/>
        <end position="273"/>
    </location>
</feature>
<comment type="caution">
    <text evidence="5">The sequence shown here is derived from an EMBL/GenBank/DDBJ whole genome shotgun (WGS) entry which is preliminary data.</text>
</comment>
<feature type="transmembrane region" description="Helical" evidence="3">
    <location>
        <begin position="486"/>
        <end position="507"/>
    </location>
</feature>
<organism evidence="5 6">
    <name type="scientific">Streptococcus anginosus</name>
    <dbReference type="NCBI Taxonomy" id="1328"/>
    <lineage>
        <taxon>Bacteria</taxon>
        <taxon>Bacillati</taxon>
        <taxon>Bacillota</taxon>
        <taxon>Bacilli</taxon>
        <taxon>Lactobacillales</taxon>
        <taxon>Streptococcaceae</taxon>
        <taxon>Streptococcus</taxon>
        <taxon>Streptococcus anginosus group</taxon>
    </lineage>
</organism>